<dbReference type="EMBL" id="QKYV01000001">
    <property type="protein sequence ID" value="PZW43977.1"/>
    <property type="molecule type" value="Genomic_DNA"/>
</dbReference>
<evidence type="ECO:0000256" key="1">
    <source>
        <dbReference type="ARBA" id="ARBA00022729"/>
    </source>
</evidence>
<feature type="chain" id="PRO_5016175777" evidence="2">
    <location>
        <begin position="18"/>
        <end position="756"/>
    </location>
</feature>
<dbReference type="Pfam" id="PF21544">
    <property type="entry name" value="PorZ_N_b_propeller"/>
    <property type="match status" value="1"/>
</dbReference>
<dbReference type="AlphaFoldDB" id="A0A2W7IWW1"/>
<feature type="domain" description="PorZ N-terminal beta-propeller" evidence="3">
    <location>
        <begin position="43"/>
        <end position="204"/>
    </location>
</feature>
<reference evidence="4 5" key="1">
    <citation type="submission" date="2018-06" db="EMBL/GenBank/DDBJ databases">
        <title>Genomic Encyclopedia of Archaeal and Bacterial Type Strains, Phase II (KMG-II): from individual species to whole genera.</title>
        <authorList>
            <person name="Goeker M."/>
        </authorList>
    </citation>
    <scope>NUCLEOTIDE SEQUENCE [LARGE SCALE GENOMIC DNA]</scope>
    <source>
        <strain evidence="4 5">DSM 15361</strain>
    </source>
</reference>
<dbReference type="InterPro" id="IPR011110">
    <property type="entry name" value="Reg_prop"/>
</dbReference>
<dbReference type="InterPro" id="IPR048954">
    <property type="entry name" value="PorZ_N"/>
</dbReference>
<keyword evidence="1 2" id="KW-0732">Signal</keyword>
<dbReference type="SUPFAM" id="SSF50998">
    <property type="entry name" value="Quinoprotein alcohol dehydrogenase-like"/>
    <property type="match status" value="1"/>
</dbReference>
<dbReference type="Pfam" id="PF07494">
    <property type="entry name" value="Reg_prop"/>
    <property type="match status" value="1"/>
</dbReference>
<keyword evidence="5" id="KW-1185">Reference proteome</keyword>
<dbReference type="Gene3D" id="2.130.10.10">
    <property type="entry name" value="YVTN repeat-like/Quinoprotein amine dehydrogenase"/>
    <property type="match status" value="3"/>
</dbReference>
<dbReference type="NCBIfam" id="TIGR04183">
    <property type="entry name" value="Por_Secre_tail"/>
    <property type="match status" value="1"/>
</dbReference>
<dbReference type="InterPro" id="IPR015943">
    <property type="entry name" value="WD40/YVTN_repeat-like_dom_sf"/>
</dbReference>
<organism evidence="4 5">
    <name type="scientific">Mesonia algae</name>
    <dbReference type="NCBI Taxonomy" id="213248"/>
    <lineage>
        <taxon>Bacteria</taxon>
        <taxon>Pseudomonadati</taxon>
        <taxon>Bacteroidota</taxon>
        <taxon>Flavobacteriia</taxon>
        <taxon>Flavobacteriales</taxon>
        <taxon>Flavobacteriaceae</taxon>
        <taxon>Mesonia</taxon>
    </lineage>
</organism>
<gene>
    <name evidence="4" type="ORF">LX95_00306</name>
</gene>
<name>A0A2W7IWW1_9FLAO</name>
<evidence type="ECO:0000313" key="5">
    <source>
        <dbReference type="Proteomes" id="UP000249542"/>
    </source>
</evidence>
<accession>A0A2W7IWW1</accession>
<feature type="signal peptide" evidence="2">
    <location>
        <begin position="1"/>
        <end position="17"/>
    </location>
</feature>
<protein>
    <submittedName>
        <fullName evidence="4">Putative secreted protein (Por secretion system target)</fullName>
    </submittedName>
</protein>
<sequence length="756" mass="83613">MKRILIFFFFISLFSQAQTQNLDWEDLFSYYSIQDVSTGAGKIFAAAENSVFSYRRGTQEIEKISSIQGLSSEKINTIYFSANYNLLFIGYKNGLIDVYNPQDKTVLKVVDIIEKVTIPPTNRRINHFYEYENKLLISTNYGISEFRLNNLEFGDTYLIGDAGEQLTVTQTTVFNNKIYAATQGGGIRFADINSPNLVDFSIWQNISNNSFRGVVNLSNSLYVINNSNSLQELQGNTFVNRDQFNQEVKDFRVNEENLIVTTSNRVKVYNNQLNTLINISNFGDVPVNLSSATIYQQVIYLGDLSEGLLSTTASNTTAFQYLSPDGPLRNDVFGLSVIPNELWVTYGDYDVFFNPYPLKKAGVSHLMNEEWINVPFENLDSTEEIARSAINPSNTSQVFLSSFFGGLLEMQDNELQSVYDITNSPLQSVENNDVRVNGIAFDRDGNLWGNVSRVDNGLFKLSSGGGFQVFDTSEIAPGNGNDNLGLTELIIDNSGNIYFGSYIDGIIGYQPSTNSFAKVKGLETAGNLPNNYVKSLALDNNNQLWIGTSRGLRVLFGPSGMFENPNTSTNEIIILDDDGVAQELLAGSSISAITVDGNNNKWIATEAGAFYLSSNGQETIYRFTTENSPLPSNSVTDIEVDESTGKVYIGTTNGLVAFRGTATSSAETFEKVRAFPNPVRPGYSGMVTIDGLREGANVKITDIEGNLVYEIISEGGSVQWDSRAFGKHKVASGVYMVLITSDDQLETKVTKIMVIR</sequence>
<dbReference type="InterPro" id="IPR011047">
    <property type="entry name" value="Quinoprotein_ADH-like_sf"/>
</dbReference>
<dbReference type="InterPro" id="IPR026444">
    <property type="entry name" value="Secre_tail"/>
</dbReference>
<evidence type="ECO:0000313" key="4">
    <source>
        <dbReference type="EMBL" id="PZW43977.1"/>
    </source>
</evidence>
<proteinExistence type="predicted"/>
<dbReference type="SUPFAM" id="SSF101898">
    <property type="entry name" value="NHL repeat"/>
    <property type="match status" value="1"/>
</dbReference>
<comment type="caution">
    <text evidence="4">The sequence shown here is derived from an EMBL/GenBank/DDBJ whole genome shotgun (WGS) entry which is preliminary data.</text>
</comment>
<evidence type="ECO:0000256" key="2">
    <source>
        <dbReference type="SAM" id="SignalP"/>
    </source>
</evidence>
<dbReference type="RefSeq" id="WP_111539655.1">
    <property type="nucleotide sequence ID" value="NZ_QKYV01000001.1"/>
</dbReference>
<dbReference type="Proteomes" id="UP000249542">
    <property type="component" value="Unassembled WGS sequence"/>
</dbReference>
<evidence type="ECO:0000259" key="3">
    <source>
        <dbReference type="Pfam" id="PF21544"/>
    </source>
</evidence>